<dbReference type="STRING" id="1610491.AAV94_10180"/>
<comment type="caution">
    <text evidence="3">The sequence shown here is derived from an EMBL/GenBank/DDBJ whole genome shotgun (WGS) entry which is preliminary data.</text>
</comment>
<dbReference type="Proteomes" id="UP000050580">
    <property type="component" value="Unassembled WGS sequence"/>
</dbReference>
<gene>
    <name evidence="3" type="ORF">AAV94_10180</name>
</gene>
<evidence type="ECO:0000313" key="3">
    <source>
        <dbReference type="EMBL" id="KKW67518.1"/>
    </source>
</evidence>
<feature type="signal peptide" evidence="2">
    <location>
        <begin position="1"/>
        <end position="33"/>
    </location>
</feature>
<protein>
    <recommendedName>
        <fullName evidence="5">Lipoprotein</fullName>
    </recommendedName>
</protein>
<accession>A0A0U1PYC0</accession>
<keyword evidence="2" id="KW-0732">Signal</keyword>
<proteinExistence type="predicted"/>
<feature type="chain" id="PRO_5006713013" description="Lipoprotein" evidence="2">
    <location>
        <begin position="34"/>
        <end position="163"/>
    </location>
</feature>
<dbReference type="PROSITE" id="PS51257">
    <property type="entry name" value="PROKAR_LIPOPROTEIN"/>
    <property type="match status" value="1"/>
</dbReference>
<dbReference type="RefSeq" id="WP_046742212.1">
    <property type="nucleotide sequence ID" value="NZ_LBNQ01000032.1"/>
</dbReference>
<evidence type="ECO:0008006" key="5">
    <source>
        <dbReference type="Google" id="ProtNLM"/>
    </source>
</evidence>
<reference evidence="3 4" key="1">
    <citation type="submission" date="2015-05" db="EMBL/GenBank/DDBJ databases">
        <title>Draft genome sequence of Lampropedia sp. CT6, isolated from the microbial mat of a hot water spring, located at Manikaran, India.</title>
        <authorList>
            <person name="Tripathi C."/>
            <person name="Rani P."/>
            <person name="Mahato N.K."/>
            <person name="Lal R."/>
        </authorList>
    </citation>
    <scope>NUCLEOTIDE SEQUENCE [LARGE SCALE GENOMIC DNA]</scope>
    <source>
        <strain evidence="3 4">CT6</strain>
    </source>
</reference>
<dbReference type="EMBL" id="LBNQ01000032">
    <property type="protein sequence ID" value="KKW67518.1"/>
    <property type="molecule type" value="Genomic_DNA"/>
</dbReference>
<dbReference type="PATRIC" id="fig|1610491.3.peg.2164"/>
<evidence type="ECO:0000256" key="2">
    <source>
        <dbReference type="SAM" id="SignalP"/>
    </source>
</evidence>
<name>A0A0U1PYC0_9BURK</name>
<evidence type="ECO:0000256" key="1">
    <source>
        <dbReference type="SAM" id="MobiDB-lite"/>
    </source>
</evidence>
<feature type="region of interest" description="Disordered" evidence="1">
    <location>
        <begin position="128"/>
        <end position="149"/>
    </location>
</feature>
<keyword evidence="4" id="KW-1185">Reference proteome</keyword>
<sequence>MPAHTRVLRNLSLPGHVPALLALSACVLLTACASPYAGVTVPIGPVGVGVGVGSGGVSVGAGVGAGPVGVGVGVNQRGQVHGSAGVGASTRIGGSGARAGVGVGGSTVLYDPANGEQQTAPVPVQQGTVAPAAAPQSANTTSPKRWRNADGEVVQDCAVRGRC</sequence>
<evidence type="ECO:0000313" key="4">
    <source>
        <dbReference type="Proteomes" id="UP000050580"/>
    </source>
</evidence>
<organism evidence="3 4">
    <name type="scientific">Lampropedia cohaerens</name>
    <dbReference type="NCBI Taxonomy" id="1610491"/>
    <lineage>
        <taxon>Bacteria</taxon>
        <taxon>Pseudomonadati</taxon>
        <taxon>Pseudomonadota</taxon>
        <taxon>Betaproteobacteria</taxon>
        <taxon>Burkholderiales</taxon>
        <taxon>Comamonadaceae</taxon>
        <taxon>Lampropedia</taxon>
    </lineage>
</organism>
<dbReference type="AlphaFoldDB" id="A0A0U1PYC0"/>